<dbReference type="Proteomes" id="UP001198862">
    <property type="component" value="Unassembled WGS sequence"/>
</dbReference>
<sequence length="273" mass="29566">MKAFTVIRLLSLLLLAFPAMTGGVAAQQYSSTLNKADDVITFYYRDPRPERLVGWLEAFGKRRQDWMAYPPVAGFFAIVFAGQPAWIERLAPPQLDARLADTIAAALRLSGQTASPGLQARLAQAGTDPTLAAQFAGLPNRLTSLRIASGTHLDILWGASFASGDGRYALMIADFLARVANRSEPTALDIARIAAGMTRQDYGELAKLKDKYERGLLIEMVYAATAAWGTHLQCAPACFRRRRREPVHLAAFRDAGGQDSVGDEGVVTAGRGP</sequence>
<evidence type="ECO:0008006" key="4">
    <source>
        <dbReference type="Google" id="ProtNLM"/>
    </source>
</evidence>
<dbReference type="EMBL" id="JAJISD010000018">
    <property type="protein sequence ID" value="MCC8432810.1"/>
    <property type="molecule type" value="Genomic_DNA"/>
</dbReference>
<feature type="signal peptide" evidence="1">
    <location>
        <begin position="1"/>
        <end position="21"/>
    </location>
</feature>
<feature type="chain" id="PRO_5045876783" description="DUF2059 domain-containing protein" evidence="1">
    <location>
        <begin position="22"/>
        <end position="273"/>
    </location>
</feature>
<keyword evidence="3" id="KW-1185">Reference proteome</keyword>
<evidence type="ECO:0000313" key="2">
    <source>
        <dbReference type="EMBL" id="MCC8432810.1"/>
    </source>
</evidence>
<reference evidence="2 3" key="1">
    <citation type="submission" date="2021-11" db="EMBL/GenBank/DDBJ databases">
        <authorList>
            <person name="Lee D.-H."/>
            <person name="Kim S.-B."/>
        </authorList>
    </citation>
    <scope>NUCLEOTIDE SEQUENCE [LARGE SCALE GENOMIC DNA]</scope>
    <source>
        <strain evidence="2 3">KCTC 52223</strain>
    </source>
</reference>
<dbReference type="RefSeq" id="WP_230554228.1">
    <property type="nucleotide sequence ID" value="NZ_JAJISD010000018.1"/>
</dbReference>
<proteinExistence type="predicted"/>
<accession>A0ABS8L387</accession>
<evidence type="ECO:0000313" key="3">
    <source>
        <dbReference type="Proteomes" id="UP001198862"/>
    </source>
</evidence>
<gene>
    <name evidence="2" type="ORF">LJ725_27875</name>
</gene>
<name>A0ABS8L387_9HYPH</name>
<keyword evidence="1" id="KW-0732">Signal</keyword>
<evidence type="ECO:0000256" key="1">
    <source>
        <dbReference type="SAM" id="SignalP"/>
    </source>
</evidence>
<organism evidence="2 3">
    <name type="scientific">Reyranella aquatilis</name>
    <dbReference type="NCBI Taxonomy" id="2035356"/>
    <lineage>
        <taxon>Bacteria</taxon>
        <taxon>Pseudomonadati</taxon>
        <taxon>Pseudomonadota</taxon>
        <taxon>Alphaproteobacteria</taxon>
        <taxon>Hyphomicrobiales</taxon>
        <taxon>Reyranellaceae</taxon>
        <taxon>Reyranella</taxon>
    </lineage>
</organism>
<comment type="caution">
    <text evidence="2">The sequence shown here is derived from an EMBL/GenBank/DDBJ whole genome shotgun (WGS) entry which is preliminary data.</text>
</comment>
<protein>
    <recommendedName>
        <fullName evidence="4">DUF2059 domain-containing protein</fullName>
    </recommendedName>
</protein>